<keyword evidence="3" id="KW-1185">Reference proteome</keyword>
<dbReference type="Proteomes" id="UP001367508">
    <property type="component" value="Unassembled WGS sequence"/>
</dbReference>
<evidence type="ECO:0000313" key="3">
    <source>
        <dbReference type="Proteomes" id="UP001367508"/>
    </source>
</evidence>
<proteinExistence type="predicted"/>
<dbReference type="EMBL" id="JAYMYQ010000008">
    <property type="protein sequence ID" value="KAK7315537.1"/>
    <property type="molecule type" value="Genomic_DNA"/>
</dbReference>
<comment type="caution">
    <text evidence="2">The sequence shown here is derived from an EMBL/GenBank/DDBJ whole genome shotgun (WGS) entry which is preliminary data.</text>
</comment>
<protein>
    <submittedName>
        <fullName evidence="2">Uncharacterized protein</fullName>
    </submittedName>
</protein>
<sequence length="171" mass="19374">MQKKEEEVGTSLGEAPTTHLGGKHIHQATTAPRAIGDVYSFLAHDIELSQMAPWQNMEYLFSEVSTVKDLQDLRDEFSLDTPELLGCMISNTQLVYIFPTLLATPKAHQSLEELHCSQTKKTWCKSKSCSRECMQGGLNQENWNPNLCREHDRSRILIAHLELNPLEIGHD</sequence>
<reference evidence="2 3" key="1">
    <citation type="submission" date="2024-01" db="EMBL/GenBank/DDBJ databases">
        <title>The genomes of 5 underutilized Papilionoideae crops provide insights into root nodulation and disease resistanc.</title>
        <authorList>
            <person name="Jiang F."/>
        </authorList>
    </citation>
    <scope>NUCLEOTIDE SEQUENCE [LARGE SCALE GENOMIC DNA]</scope>
    <source>
        <strain evidence="2">LVBAO_FW01</strain>
        <tissue evidence="2">Leaves</tissue>
    </source>
</reference>
<dbReference type="AlphaFoldDB" id="A0AAN9KDR4"/>
<gene>
    <name evidence="2" type="ORF">VNO77_34088</name>
</gene>
<name>A0AAN9KDR4_CANGL</name>
<accession>A0AAN9KDR4</accession>
<organism evidence="2 3">
    <name type="scientific">Canavalia gladiata</name>
    <name type="common">Sword bean</name>
    <name type="synonym">Dolichos gladiatus</name>
    <dbReference type="NCBI Taxonomy" id="3824"/>
    <lineage>
        <taxon>Eukaryota</taxon>
        <taxon>Viridiplantae</taxon>
        <taxon>Streptophyta</taxon>
        <taxon>Embryophyta</taxon>
        <taxon>Tracheophyta</taxon>
        <taxon>Spermatophyta</taxon>
        <taxon>Magnoliopsida</taxon>
        <taxon>eudicotyledons</taxon>
        <taxon>Gunneridae</taxon>
        <taxon>Pentapetalae</taxon>
        <taxon>rosids</taxon>
        <taxon>fabids</taxon>
        <taxon>Fabales</taxon>
        <taxon>Fabaceae</taxon>
        <taxon>Papilionoideae</taxon>
        <taxon>50 kb inversion clade</taxon>
        <taxon>NPAAA clade</taxon>
        <taxon>indigoferoid/millettioid clade</taxon>
        <taxon>Phaseoleae</taxon>
        <taxon>Canavalia</taxon>
    </lineage>
</organism>
<evidence type="ECO:0000256" key="1">
    <source>
        <dbReference type="SAM" id="MobiDB-lite"/>
    </source>
</evidence>
<feature type="region of interest" description="Disordered" evidence="1">
    <location>
        <begin position="1"/>
        <end position="25"/>
    </location>
</feature>
<evidence type="ECO:0000313" key="2">
    <source>
        <dbReference type="EMBL" id="KAK7315537.1"/>
    </source>
</evidence>